<dbReference type="STRING" id="196109.A0A136JBG0"/>
<dbReference type="OrthoDB" id="25129at2759"/>
<sequence length="557" mass="59525">MSSSSGLETVAHKDTAMPCIRCKAQPAAHDLRSETVCTSCFIQYIQNKAIKRLELLQRETRGLRLPSKPQRYLLALSGGPSSACLLDVLHDNVLQQRARGQRVKFELLVVHVSDDDVEDGASRTAGRAAELPGQEDEKDKNGGGRGIPMIDRFRERFPEVEILDIPLSKVLELDTIDWSALPATDVPITTSMTPTTTTASPETGAAPQAQQQTEHETCHNQSLRLAYLFSQLPSATSRADVRRLLTRHLLITTAVEKACDVLLLGYNTTSLAELTLSETAKGRGFALPWMINDGAVPLPRSIIDGSSNGSDLQKEKQASGATGIPIYSPLRDIYRKELFVYLTSTPSPSPSSQPPADTGDTAAQPPLSALIPPHLLPAHLRDPSSAPTPAAVVSHRDLSIDDVMARYFADVEANYPSVVANVVRTTGKLSRLLSGADTAHEHEHHVDTSLGGHTTVEAGGEDGVTPGDAAAAAPRASPQQKPGSCGICGLQLDEHGNERWRGEIGESDAATGSAADGALATTTITSGTTSAQQQQQHRQNVRGSGRLCYGCERAILG</sequence>
<feature type="region of interest" description="Disordered" evidence="4">
    <location>
        <begin position="118"/>
        <end position="147"/>
    </location>
</feature>
<evidence type="ECO:0000313" key="6">
    <source>
        <dbReference type="Proteomes" id="UP000070501"/>
    </source>
</evidence>
<dbReference type="Pfam" id="PF10288">
    <property type="entry name" value="CTU2"/>
    <property type="match status" value="1"/>
</dbReference>
<evidence type="ECO:0000256" key="4">
    <source>
        <dbReference type="SAM" id="MobiDB-lite"/>
    </source>
</evidence>
<evidence type="ECO:0000256" key="3">
    <source>
        <dbReference type="HAMAP-Rule" id="MF_03054"/>
    </source>
</evidence>
<keyword evidence="2 3" id="KW-0819">tRNA processing</keyword>
<dbReference type="FunCoup" id="A0A136JBG0">
    <property type="interactions" value="169"/>
</dbReference>
<dbReference type="Proteomes" id="UP000070501">
    <property type="component" value="Unassembled WGS sequence"/>
</dbReference>
<dbReference type="HAMAP" id="MF_03054">
    <property type="entry name" value="CTU2"/>
    <property type="match status" value="1"/>
</dbReference>
<comment type="pathway">
    <text evidence="3">tRNA modification; 5-methoxycarbonylmethyl-2-thiouridine-tRNA biosynthesis.</text>
</comment>
<organism evidence="5 6">
    <name type="scientific">Microdochium bolleyi</name>
    <dbReference type="NCBI Taxonomy" id="196109"/>
    <lineage>
        <taxon>Eukaryota</taxon>
        <taxon>Fungi</taxon>
        <taxon>Dikarya</taxon>
        <taxon>Ascomycota</taxon>
        <taxon>Pezizomycotina</taxon>
        <taxon>Sordariomycetes</taxon>
        <taxon>Xylariomycetidae</taxon>
        <taxon>Xylariales</taxon>
        <taxon>Microdochiaceae</taxon>
        <taxon>Microdochium</taxon>
    </lineage>
</organism>
<gene>
    <name evidence="3" type="primary">NCS2</name>
    <name evidence="3" type="synonym">CTU2</name>
    <name evidence="5" type="ORF">Micbo1qcDRAFT_193644</name>
</gene>
<keyword evidence="6" id="KW-1185">Reference proteome</keyword>
<dbReference type="GO" id="GO:0016783">
    <property type="term" value="F:sulfurtransferase activity"/>
    <property type="evidence" value="ECO:0007669"/>
    <property type="project" value="TreeGrafter"/>
</dbReference>
<dbReference type="PANTHER" id="PTHR20882:SF14">
    <property type="entry name" value="CYTOPLASMIC TRNA 2-THIOLATION PROTEIN 2"/>
    <property type="match status" value="1"/>
</dbReference>
<feature type="region of interest" description="Disordered" evidence="4">
    <location>
        <begin position="344"/>
        <end position="390"/>
    </location>
</feature>
<dbReference type="InParanoid" id="A0A136JBG0"/>
<dbReference type="GO" id="GO:0016779">
    <property type="term" value="F:nucleotidyltransferase activity"/>
    <property type="evidence" value="ECO:0007669"/>
    <property type="project" value="UniProtKB-UniRule"/>
</dbReference>
<accession>A0A136JBG0</accession>
<comment type="function">
    <text evidence="3">Plays a central role in 2-thiolation of mcm(5)S(2)U at tRNA wobble positions of tRNA(Lys), tRNA(Glu) and tRNA(Gln). May act by forming a heterodimer with NCS6 that ligates sulfur from thiocarboxylated URM1 onto the uridine of tRNAs at wobble position. Prior mcm(5) tRNA modification by the elongator complex is required for 2-thiolation. May also be involved in protein urmylation.</text>
</comment>
<dbReference type="AlphaFoldDB" id="A0A136JBG0"/>
<dbReference type="PANTHER" id="PTHR20882">
    <property type="entry name" value="CYTOPLASMIC TRNA 2-THIOLATION PROTEIN 2"/>
    <property type="match status" value="1"/>
</dbReference>
<dbReference type="InterPro" id="IPR014729">
    <property type="entry name" value="Rossmann-like_a/b/a_fold"/>
</dbReference>
<dbReference type="GO" id="GO:0005829">
    <property type="term" value="C:cytosol"/>
    <property type="evidence" value="ECO:0007669"/>
    <property type="project" value="TreeGrafter"/>
</dbReference>
<feature type="compositionally biased region" description="Low complexity" evidence="4">
    <location>
        <begin position="365"/>
        <end position="378"/>
    </location>
</feature>
<evidence type="ECO:0000256" key="1">
    <source>
        <dbReference type="ARBA" id="ARBA00022490"/>
    </source>
</evidence>
<comment type="similarity">
    <text evidence="3">Belongs to the CTU2/NCS2 family.</text>
</comment>
<reference evidence="6" key="1">
    <citation type="submission" date="2016-02" db="EMBL/GenBank/DDBJ databases">
        <title>Draft genome sequence of Microdochium bolleyi, a fungal endophyte of beachgrass.</title>
        <authorList>
            <consortium name="DOE Joint Genome Institute"/>
            <person name="David A.S."/>
            <person name="May G."/>
            <person name="Haridas S."/>
            <person name="Lim J."/>
            <person name="Wang M."/>
            <person name="Labutti K."/>
            <person name="Lipzen A."/>
            <person name="Barry K."/>
            <person name="Grigoriev I.V."/>
        </authorList>
    </citation>
    <scope>NUCLEOTIDE SEQUENCE [LARGE SCALE GENOMIC DNA]</scope>
    <source>
        <strain evidence="6">J235TASD1</strain>
    </source>
</reference>
<dbReference type="GO" id="GO:0032447">
    <property type="term" value="P:protein urmylation"/>
    <property type="evidence" value="ECO:0007669"/>
    <property type="project" value="UniProtKB-UniRule"/>
</dbReference>
<evidence type="ECO:0000313" key="5">
    <source>
        <dbReference type="EMBL" id="KXJ94490.1"/>
    </source>
</evidence>
<dbReference type="InterPro" id="IPR019407">
    <property type="entry name" value="CTU2"/>
</dbReference>
<comment type="subcellular location">
    <subcellularLocation>
        <location evidence="3">Cytoplasm</location>
    </subcellularLocation>
</comment>
<feature type="region of interest" description="Disordered" evidence="4">
    <location>
        <begin position="437"/>
        <end position="489"/>
    </location>
</feature>
<protein>
    <recommendedName>
        <fullName evidence="3">Cytoplasmic tRNA 2-thiolation protein 2</fullName>
    </recommendedName>
</protein>
<keyword evidence="1 3" id="KW-0963">Cytoplasm</keyword>
<dbReference type="Gene3D" id="3.40.50.620">
    <property type="entry name" value="HUPs"/>
    <property type="match status" value="2"/>
</dbReference>
<dbReference type="GO" id="GO:0002143">
    <property type="term" value="P:tRNA wobble position uridine thiolation"/>
    <property type="evidence" value="ECO:0007669"/>
    <property type="project" value="TreeGrafter"/>
</dbReference>
<dbReference type="GO" id="GO:0000049">
    <property type="term" value="F:tRNA binding"/>
    <property type="evidence" value="ECO:0007669"/>
    <property type="project" value="InterPro"/>
</dbReference>
<dbReference type="EMBL" id="KQ964247">
    <property type="protein sequence ID" value="KXJ94490.1"/>
    <property type="molecule type" value="Genomic_DNA"/>
</dbReference>
<feature type="compositionally biased region" description="Basic and acidic residues" evidence="4">
    <location>
        <begin position="438"/>
        <end position="447"/>
    </location>
</feature>
<evidence type="ECO:0000256" key="2">
    <source>
        <dbReference type="ARBA" id="ARBA00022694"/>
    </source>
</evidence>
<proteinExistence type="inferred from homology"/>
<dbReference type="UniPathway" id="UPA00988"/>
<name>A0A136JBG0_9PEZI</name>